<keyword evidence="3" id="KW-0963">Cytoplasm</keyword>
<sequence>MKQRLSYFDLRIIARELKTQLENYRLNNIYDLPNNGGFLLNFRIPDSKKSLVVNPGFQIHLTEFTRDTPPTPSNFVAKLRKHLKSRRLTRVELAANDRVIVFSFSDNYDYHLVLEFFAGGNMILLNSKCQIMDLLHTVSAAKTQNFEFAEKYSVGVTYDVDSMLKKDPESGKPVTAEQIKEWFSEVKGQTAPTKRKSKGFMLRNYLYVKLPHLSSSLLEESLSKFDVDSTKLVTEFDLNDNEALGTIADAVNDSAKFADSLLESESVTGYIVTQKNPQYTGEPTEKEGFLDPVPITQAGTFVDPRTIEYIYTDYQPYKPSTNEKLVQLPSFNSTVDHFYSTIEATKLSMRLLNKEQNLEKRLEAARREKEKRLEGLTEIQIKNEKLGLALQLNSEAAEEAANAIRGFIEQKMDWKDIEQLIKVEQSRKNPLAQMIVLPLDLSKNRVKLNLPDPDFIEDDESDSESSESESDSESDEDEEETSKKSKPGKRPSTVKVDFDLGLSAWANSRKYFDVKRTAAAKKEKTMKSANIALKSAEKKIQRDIAVSKAEDNQIYGLRTIREPFMFEKFYWFISTEGYLVLAGHDNMQNQMLFRRYFQPNDILVTADIDGASIVIIKNKPGSKEEIPPSTISQAGSFAAATSQKAWDSKMNPRTWYGRFEDIDKVTKDGKLVPIDNIEVRGGRNIILYQSMDMGLGFAWLLDNGSEIPPAEEEATAVVENEGETADKGSDDDSDSDDDLFGDSDVKLSDIIAKNANSAASPPKQPEALNEPQVVEEASEPVEEEEEEQSPEPEEPSAEVEKSEEEEQDNEDEIEEQEQKEETSVEPTKSNSSKNSRKKSPGFDDSDNEDPDSIVLDIEKRLQMLSAGSKKKSGNSGQQPPKVKNKKNKKKASNANSEEPSRVSTPKPAGGAKGKKLSKKEKEQEARERHRLNEINRKERQKKAGQVELQKLLAASNSQGDDQNADDLKGLVFPASRFSFKLQPEQKPIAAVPVFGPWDSISKQFKYRIKLSPGTTKKGKAVKDILHSLSNIQKFDTTQTDPDYAWPVEVNLIKALKPSEILLPIAVSKMTVYMPSVSGNSGGSLGGNGGKGGKGKGGKGGR</sequence>
<evidence type="ECO:0000256" key="5">
    <source>
        <dbReference type="ARBA" id="ARBA00070414"/>
    </source>
</evidence>
<feature type="region of interest" description="Disordered" evidence="7">
    <location>
        <begin position="1078"/>
        <end position="1101"/>
    </location>
</feature>
<feature type="region of interest" description="Disordered" evidence="7">
    <location>
        <begin position="710"/>
        <end position="742"/>
    </location>
</feature>
<evidence type="ECO:0000259" key="8">
    <source>
        <dbReference type="Pfam" id="PF05670"/>
    </source>
</evidence>
<feature type="region of interest" description="Disordered" evidence="7">
    <location>
        <begin position="755"/>
        <end position="945"/>
    </location>
</feature>
<dbReference type="FunFam" id="2.30.310.10:FF:000003">
    <property type="entry name" value="Zinc knuckle domain containing protein"/>
    <property type="match status" value="1"/>
</dbReference>
<comment type="similarity">
    <text evidence="2">Belongs to the NEMF family.</text>
</comment>
<dbReference type="GO" id="GO:0043023">
    <property type="term" value="F:ribosomal large subunit binding"/>
    <property type="evidence" value="ECO:0007669"/>
    <property type="project" value="TreeGrafter"/>
</dbReference>
<comment type="caution">
    <text evidence="10">The sequence shown here is derived from an EMBL/GenBank/DDBJ whole genome shotgun (WGS) entry which is preliminary data.</text>
</comment>
<evidence type="ECO:0000256" key="6">
    <source>
        <dbReference type="SAM" id="Coils"/>
    </source>
</evidence>
<feature type="compositionally biased region" description="Basic and acidic residues" evidence="7">
    <location>
        <begin position="919"/>
        <end position="937"/>
    </location>
</feature>
<dbReference type="GO" id="GO:0000049">
    <property type="term" value="F:tRNA binding"/>
    <property type="evidence" value="ECO:0007669"/>
    <property type="project" value="TreeGrafter"/>
</dbReference>
<feature type="compositionally biased region" description="Basic residues" evidence="7">
    <location>
        <begin position="1092"/>
        <end position="1101"/>
    </location>
</feature>
<keyword evidence="4 6" id="KW-0175">Coiled coil</keyword>
<feature type="coiled-coil region" evidence="6">
    <location>
        <begin position="348"/>
        <end position="379"/>
    </location>
</feature>
<name>A0A0J9X685_GEOCN</name>
<feature type="compositionally biased region" description="Acidic residues" evidence="7">
    <location>
        <begin position="454"/>
        <end position="480"/>
    </location>
</feature>
<dbReference type="Gene3D" id="2.30.310.10">
    <property type="entry name" value="ibrinogen binding protein from staphylococcus aureus domain"/>
    <property type="match status" value="1"/>
</dbReference>
<feature type="compositionally biased region" description="Basic residues" evidence="7">
    <location>
        <begin position="882"/>
        <end position="891"/>
    </location>
</feature>
<dbReference type="AlphaFoldDB" id="A0A0J9X685"/>
<reference evidence="10" key="1">
    <citation type="submission" date="2014-03" db="EMBL/GenBank/DDBJ databases">
        <authorList>
            <person name="Casaregola S."/>
        </authorList>
    </citation>
    <scope>NUCLEOTIDE SEQUENCE [LARGE SCALE GENOMIC DNA]</scope>
    <source>
        <strain evidence="10">CLIB 918</strain>
    </source>
</reference>
<accession>A0A0J9X685</accession>
<evidence type="ECO:0000256" key="7">
    <source>
        <dbReference type="SAM" id="MobiDB-lite"/>
    </source>
</evidence>
<dbReference type="GO" id="GO:1990112">
    <property type="term" value="C:RQC complex"/>
    <property type="evidence" value="ECO:0007669"/>
    <property type="project" value="TreeGrafter"/>
</dbReference>
<dbReference type="Proteomes" id="UP000242525">
    <property type="component" value="Unassembled WGS sequence"/>
</dbReference>
<dbReference type="GO" id="GO:1990116">
    <property type="term" value="P:ribosome-associated ubiquitin-dependent protein catabolic process"/>
    <property type="evidence" value="ECO:0007669"/>
    <property type="project" value="TreeGrafter"/>
</dbReference>
<dbReference type="InterPro" id="IPR021846">
    <property type="entry name" value="NFACT-C"/>
</dbReference>
<feature type="compositionally biased region" description="Gly residues" evidence="7">
    <location>
        <begin position="1079"/>
        <end position="1091"/>
    </location>
</feature>
<feature type="compositionally biased region" description="Acidic residues" evidence="7">
    <location>
        <begin position="776"/>
        <end position="818"/>
    </location>
</feature>
<comment type="subcellular location">
    <subcellularLocation>
        <location evidence="1">Cytoplasm</location>
    </subcellularLocation>
</comment>
<dbReference type="OrthoDB" id="207084at2759"/>
<dbReference type="GO" id="GO:0005737">
    <property type="term" value="C:cytoplasm"/>
    <property type="evidence" value="ECO:0007669"/>
    <property type="project" value="UniProtKB-SubCell"/>
</dbReference>
<keyword evidence="11" id="KW-1185">Reference proteome</keyword>
<evidence type="ECO:0000313" key="10">
    <source>
        <dbReference type="EMBL" id="CDO52622.1"/>
    </source>
</evidence>
<gene>
    <name evidence="10" type="ORF">BN980_GECA03s04905g</name>
</gene>
<dbReference type="Pfam" id="PF11923">
    <property type="entry name" value="NFACT-C"/>
    <property type="match status" value="1"/>
</dbReference>
<dbReference type="STRING" id="1173061.A0A0J9X685"/>
<dbReference type="PANTHER" id="PTHR15239:SF6">
    <property type="entry name" value="RIBOSOME QUALITY CONTROL COMPLEX SUBUNIT NEMF"/>
    <property type="match status" value="1"/>
</dbReference>
<feature type="domain" description="NFACT protein C-terminal" evidence="9">
    <location>
        <begin position="979"/>
        <end position="1071"/>
    </location>
</feature>
<proteinExistence type="inferred from homology"/>
<dbReference type="EMBL" id="CCBN010000003">
    <property type="protein sequence ID" value="CDO52622.1"/>
    <property type="molecule type" value="Genomic_DNA"/>
</dbReference>
<evidence type="ECO:0000256" key="3">
    <source>
        <dbReference type="ARBA" id="ARBA00022490"/>
    </source>
</evidence>
<feature type="compositionally biased region" description="Low complexity" evidence="7">
    <location>
        <begin position="824"/>
        <end position="833"/>
    </location>
</feature>
<dbReference type="InterPro" id="IPR051608">
    <property type="entry name" value="RQC_Subunit_NEMF"/>
</dbReference>
<feature type="domain" description="NFACT RNA-binding" evidence="8">
    <location>
        <begin position="568"/>
        <end position="673"/>
    </location>
</feature>
<evidence type="ECO:0000313" key="11">
    <source>
        <dbReference type="Proteomes" id="UP000242525"/>
    </source>
</evidence>
<dbReference type="GO" id="GO:0072344">
    <property type="term" value="P:rescue of stalled ribosome"/>
    <property type="evidence" value="ECO:0007669"/>
    <property type="project" value="TreeGrafter"/>
</dbReference>
<evidence type="ECO:0000256" key="1">
    <source>
        <dbReference type="ARBA" id="ARBA00004496"/>
    </source>
</evidence>
<feature type="compositionally biased region" description="Acidic residues" evidence="7">
    <location>
        <begin position="731"/>
        <end position="741"/>
    </location>
</feature>
<dbReference type="Pfam" id="PF05670">
    <property type="entry name" value="NFACT-R_1"/>
    <property type="match status" value="1"/>
</dbReference>
<protein>
    <recommendedName>
        <fullName evidence="5">Ribosome quality control complex subunit 2</fullName>
    </recommendedName>
</protein>
<feature type="region of interest" description="Disordered" evidence="7">
    <location>
        <begin position="450"/>
        <end position="491"/>
    </location>
</feature>
<dbReference type="InterPro" id="IPR008532">
    <property type="entry name" value="NFACT_RNA-bd"/>
</dbReference>
<dbReference type="Pfam" id="PF05833">
    <property type="entry name" value="NFACT_N"/>
    <property type="match status" value="1"/>
</dbReference>
<evidence type="ECO:0000256" key="4">
    <source>
        <dbReference type="ARBA" id="ARBA00023054"/>
    </source>
</evidence>
<dbReference type="PANTHER" id="PTHR15239">
    <property type="entry name" value="NUCLEAR EXPORT MEDIATOR FACTOR NEMF"/>
    <property type="match status" value="1"/>
</dbReference>
<organism evidence="10 11">
    <name type="scientific">Geotrichum candidum</name>
    <name type="common">Oospora lactis</name>
    <name type="synonym">Dipodascus geotrichum</name>
    <dbReference type="NCBI Taxonomy" id="1173061"/>
    <lineage>
        <taxon>Eukaryota</taxon>
        <taxon>Fungi</taxon>
        <taxon>Dikarya</taxon>
        <taxon>Ascomycota</taxon>
        <taxon>Saccharomycotina</taxon>
        <taxon>Dipodascomycetes</taxon>
        <taxon>Dipodascales</taxon>
        <taxon>Dipodascaceae</taxon>
        <taxon>Geotrichum</taxon>
    </lineage>
</organism>
<evidence type="ECO:0000256" key="2">
    <source>
        <dbReference type="ARBA" id="ARBA00008318"/>
    </source>
</evidence>
<evidence type="ECO:0000259" key="9">
    <source>
        <dbReference type="Pfam" id="PF11923"/>
    </source>
</evidence>